<keyword evidence="4" id="KW-0067">ATP-binding</keyword>
<reference evidence="10 11" key="1">
    <citation type="submission" date="2024-05" db="EMBL/GenBank/DDBJ databases">
        <title>Three bacterial strains, DH-69, EH-24, and ECK-19 isolated from coastal sediments.</title>
        <authorList>
            <person name="Ye Y.-Q."/>
            <person name="Du Z.-J."/>
        </authorList>
    </citation>
    <scope>NUCLEOTIDE SEQUENCE [LARGE SCALE GENOMIC DNA]</scope>
    <source>
        <strain evidence="10 11">ECK-19</strain>
    </source>
</reference>
<keyword evidence="2 7" id="KW-0812">Transmembrane</keyword>
<dbReference type="InterPro" id="IPR011527">
    <property type="entry name" value="ABC1_TM_dom"/>
</dbReference>
<dbReference type="Proteomes" id="UP001560685">
    <property type="component" value="Unassembled WGS sequence"/>
</dbReference>
<evidence type="ECO:0000313" key="10">
    <source>
        <dbReference type="EMBL" id="MEX6633240.1"/>
    </source>
</evidence>
<evidence type="ECO:0000256" key="4">
    <source>
        <dbReference type="ARBA" id="ARBA00022840"/>
    </source>
</evidence>
<evidence type="ECO:0000256" key="6">
    <source>
        <dbReference type="ARBA" id="ARBA00023136"/>
    </source>
</evidence>
<keyword evidence="5 7" id="KW-1133">Transmembrane helix</keyword>
<dbReference type="InterPro" id="IPR036640">
    <property type="entry name" value="ABC1_TM_sf"/>
</dbReference>
<dbReference type="PANTHER" id="PTHR24221:SF654">
    <property type="entry name" value="ATP-BINDING CASSETTE SUB-FAMILY B MEMBER 6"/>
    <property type="match status" value="1"/>
</dbReference>
<dbReference type="InterPro" id="IPR039421">
    <property type="entry name" value="Type_1_exporter"/>
</dbReference>
<organism evidence="10 11">
    <name type="scientific">Hyphococcus lacteus</name>
    <dbReference type="NCBI Taxonomy" id="3143536"/>
    <lineage>
        <taxon>Bacteria</taxon>
        <taxon>Pseudomonadati</taxon>
        <taxon>Pseudomonadota</taxon>
        <taxon>Alphaproteobacteria</taxon>
        <taxon>Parvularculales</taxon>
        <taxon>Parvularculaceae</taxon>
        <taxon>Hyphococcus</taxon>
    </lineage>
</organism>
<dbReference type="SMART" id="SM00382">
    <property type="entry name" value="AAA"/>
    <property type="match status" value="1"/>
</dbReference>
<evidence type="ECO:0000256" key="1">
    <source>
        <dbReference type="ARBA" id="ARBA00004651"/>
    </source>
</evidence>
<comment type="subcellular location">
    <subcellularLocation>
        <location evidence="1">Cell membrane</location>
        <topology evidence="1">Multi-pass membrane protein</topology>
    </subcellularLocation>
</comment>
<dbReference type="Gene3D" id="3.40.50.300">
    <property type="entry name" value="P-loop containing nucleotide triphosphate hydrolases"/>
    <property type="match status" value="1"/>
</dbReference>
<dbReference type="Pfam" id="PF00005">
    <property type="entry name" value="ABC_tran"/>
    <property type="match status" value="1"/>
</dbReference>
<dbReference type="SUPFAM" id="SSF90123">
    <property type="entry name" value="ABC transporter transmembrane region"/>
    <property type="match status" value="1"/>
</dbReference>
<protein>
    <submittedName>
        <fullName evidence="10">ABC transporter transmembrane domain-containing protein</fullName>
    </submittedName>
</protein>
<feature type="domain" description="ABC transporter" evidence="8">
    <location>
        <begin position="340"/>
        <end position="573"/>
    </location>
</feature>
<feature type="transmembrane region" description="Helical" evidence="7">
    <location>
        <begin position="33"/>
        <end position="54"/>
    </location>
</feature>
<evidence type="ECO:0000256" key="3">
    <source>
        <dbReference type="ARBA" id="ARBA00022741"/>
    </source>
</evidence>
<keyword evidence="11" id="KW-1185">Reference proteome</keyword>
<evidence type="ECO:0000259" key="8">
    <source>
        <dbReference type="PROSITE" id="PS50893"/>
    </source>
</evidence>
<dbReference type="PANTHER" id="PTHR24221">
    <property type="entry name" value="ATP-BINDING CASSETTE SUB-FAMILY B"/>
    <property type="match status" value="1"/>
</dbReference>
<gene>
    <name evidence="10" type="ORF">ABFZ84_06710</name>
</gene>
<dbReference type="EMBL" id="JBEHZE010000001">
    <property type="protein sequence ID" value="MEX6633240.1"/>
    <property type="molecule type" value="Genomic_DNA"/>
</dbReference>
<dbReference type="Gene3D" id="1.20.1560.10">
    <property type="entry name" value="ABC transporter type 1, transmembrane domain"/>
    <property type="match status" value="1"/>
</dbReference>
<dbReference type="InterPro" id="IPR027417">
    <property type="entry name" value="P-loop_NTPase"/>
</dbReference>
<dbReference type="PROSITE" id="PS50929">
    <property type="entry name" value="ABC_TM1F"/>
    <property type="match status" value="1"/>
</dbReference>
<evidence type="ECO:0000313" key="11">
    <source>
        <dbReference type="Proteomes" id="UP001560685"/>
    </source>
</evidence>
<evidence type="ECO:0000259" key="9">
    <source>
        <dbReference type="PROSITE" id="PS50929"/>
    </source>
</evidence>
<dbReference type="RefSeq" id="WP_369313194.1">
    <property type="nucleotide sequence ID" value="NZ_JBEHZE010000001.1"/>
</dbReference>
<accession>A0ABV3Z376</accession>
<dbReference type="Pfam" id="PF00664">
    <property type="entry name" value="ABC_membrane"/>
    <property type="match status" value="1"/>
</dbReference>
<dbReference type="InterPro" id="IPR003593">
    <property type="entry name" value="AAA+_ATPase"/>
</dbReference>
<dbReference type="SUPFAM" id="SSF52540">
    <property type="entry name" value="P-loop containing nucleoside triphosphate hydrolases"/>
    <property type="match status" value="1"/>
</dbReference>
<dbReference type="InterPro" id="IPR003439">
    <property type="entry name" value="ABC_transporter-like_ATP-bd"/>
</dbReference>
<feature type="domain" description="ABC transmembrane type-1" evidence="9">
    <location>
        <begin position="34"/>
        <end position="311"/>
    </location>
</feature>
<name>A0ABV3Z376_9PROT</name>
<evidence type="ECO:0000256" key="2">
    <source>
        <dbReference type="ARBA" id="ARBA00022692"/>
    </source>
</evidence>
<keyword evidence="3" id="KW-0547">Nucleotide-binding</keyword>
<sequence>MLQNARALLTGLRPAPDPAVRGLPEPALNKTTYIASAIINLLGLALPLTVLQIYDRVLPNAAYSTLSALILMLICVVIIDGLLKYFRASVINWAAASYTHRLTTKALASMLATRPSKFKRTTASEHLERLNAISGLGGFIGGQSRVVAVDVFFIPIFASVIVLIGGWVFCVVLTLFAGFGYLAARRTQSLNSAVAEREAHESRKQDFLIEVLRSMQTIKSIAMEPLMMRRFERLQSAASVITQKIIQLSSTAQAYNAIYASLSVIAIVGVGALMVLDGRLTLGALACCMLLSSQLLQPLLRSLTSLNDIQLANHRRERIGLLFSSCDSEILRPRKLPNKITPKSITFEFATIQHENSKPIFSDLSFKINAGEIVALKGDDGSGRSSLLRSIMGDTPITSGAIYLGTDSISSDIGSENMRKSVRYVGQNPTLFRGSILENLTMFGEYSTKTALTASRIVGLDTEVVRMPLGYDTLLKSAAGRDIPSPTAQRICIARAIAAHPSVLILDEANTLLDLSGEQRLVEALMRLRGRITIIISTHRPSLIKLADTTFQVQHGSIAPISGNAAPQRAQAS</sequence>
<comment type="caution">
    <text evidence="10">The sequence shown here is derived from an EMBL/GenBank/DDBJ whole genome shotgun (WGS) entry which is preliminary data.</text>
</comment>
<dbReference type="PROSITE" id="PS50893">
    <property type="entry name" value="ABC_TRANSPORTER_2"/>
    <property type="match status" value="1"/>
</dbReference>
<feature type="transmembrane region" description="Helical" evidence="7">
    <location>
        <begin position="152"/>
        <end position="182"/>
    </location>
</feature>
<proteinExistence type="predicted"/>
<evidence type="ECO:0000256" key="5">
    <source>
        <dbReference type="ARBA" id="ARBA00022989"/>
    </source>
</evidence>
<feature type="transmembrane region" description="Helical" evidence="7">
    <location>
        <begin position="61"/>
        <end position="83"/>
    </location>
</feature>
<feature type="transmembrane region" description="Helical" evidence="7">
    <location>
        <begin position="254"/>
        <end position="276"/>
    </location>
</feature>
<evidence type="ECO:0000256" key="7">
    <source>
        <dbReference type="SAM" id="Phobius"/>
    </source>
</evidence>
<keyword evidence="6 7" id="KW-0472">Membrane</keyword>